<accession>A0A6P1SXT7</accession>
<reference evidence="3 4" key="1">
    <citation type="submission" date="2019-12" db="EMBL/GenBank/DDBJ databases">
        <title>Complete genome sequence of Algicella marina strain 9Alg 56(T) isolated from the red alga Tichocarpus crinitus.</title>
        <authorList>
            <person name="Kim S.-G."/>
            <person name="Nedashkovskaya O.I."/>
        </authorList>
    </citation>
    <scope>NUCLEOTIDE SEQUENCE [LARGE SCALE GENOMIC DNA]</scope>
    <source>
        <strain evidence="3 4">9Alg 56</strain>
    </source>
</reference>
<gene>
    <name evidence="3" type="ORF">GO499_01905</name>
</gene>
<evidence type="ECO:0008006" key="5">
    <source>
        <dbReference type="Google" id="ProtNLM"/>
    </source>
</evidence>
<organism evidence="3 4">
    <name type="scientific">Algicella marina</name>
    <dbReference type="NCBI Taxonomy" id="2683284"/>
    <lineage>
        <taxon>Bacteria</taxon>
        <taxon>Pseudomonadati</taxon>
        <taxon>Pseudomonadota</taxon>
        <taxon>Alphaproteobacteria</taxon>
        <taxon>Rhodobacterales</taxon>
        <taxon>Paracoccaceae</taxon>
        <taxon>Algicella</taxon>
    </lineage>
</organism>
<dbReference type="InterPro" id="IPR018770">
    <property type="entry name" value="ChloroindolylP_hydrolase"/>
</dbReference>
<proteinExistence type="predicted"/>
<feature type="transmembrane region" description="Helical" evidence="2">
    <location>
        <begin position="37"/>
        <end position="56"/>
    </location>
</feature>
<protein>
    <recommendedName>
        <fullName evidence="5">5-bromo-4-chloroindolyl phosphate hydrolysis protein</fullName>
    </recommendedName>
</protein>
<dbReference type="Proteomes" id="UP000464495">
    <property type="component" value="Chromosome"/>
</dbReference>
<keyword evidence="4" id="KW-1185">Reference proteome</keyword>
<dbReference type="EMBL" id="CP046620">
    <property type="protein sequence ID" value="QHQ34026.1"/>
    <property type="molecule type" value="Genomic_DNA"/>
</dbReference>
<feature type="transmembrane region" description="Helical" evidence="2">
    <location>
        <begin position="131"/>
        <end position="150"/>
    </location>
</feature>
<keyword evidence="2" id="KW-0812">Transmembrane</keyword>
<feature type="transmembrane region" description="Helical" evidence="2">
    <location>
        <begin position="109"/>
        <end position="125"/>
    </location>
</feature>
<dbReference type="AlphaFoldDB" id="A0A6P1SXT7"/>
<evidence type="ECO:0000313" key="3">
    <source>
        <dbReference type="EMBL" id="QHQ34026.1"/>
    </source>
</evidence>
<sequence length="301" mass="33234">MAQRYGGKFSPTASEVSTEETKPRAISRFRGRRTARVSIFGRLLFLAPLPLLFAGLGEVMRGNPVQSLIELGAFGIFMLAAWLLNEGLKAEAAFNDRKIARAPGVPRKLASAVLVGIGVFMVQGLGDGSLFAGIVFGGMASAAHVFGFGLDPMRAKGMDGVDTYQTDRVARAIEDAEEHLRTMLDAARRTGDRQIISRVEDMSVTARDVFRTVEDDPRDLPRARKFLGVYLKGARDATVKFAEVYTRGNDASARSDYLELLADLEKSFTRHRTDLLQDNRTDLDIEIEVLRERLHQEGLKA</sequence>
<evidence type="ECO:0000313" key="4">
    <source>
        <dbReference type="Proteomes" id="UP000464495"/>
    </source>
</evidence>
<dbReference type="RefSeq" id="WP_161860597.1">
    <property type="nucleotide sequence ID" value="NZ_CP046620.1"/>
</dbReference>
<evidence type="ECO:0000256" key="2">
    <source>
        <dbReference type="SAM" id="Phobius"/>
    </source>
</evidence>
<keyword evidence="2" id="KW-0472">Membrane</keyword>
<dbReference type="Pfam" id="PF10112">
    <property type="entry name" value="Halogen_Hydrol"/>
    <property type="match status" value="1"/>
</dbReference>
<feature type="region of interest" description="Disordered" evidence="1">
    <location>
        <begin position="1"/>
        <end position="24"/>
    </location>
</feature>
<name>A0A6P1SXT7_9RHOB</name>
<keyword evidence="2" id="KW-1133">Transmembrane helix</keyword>
<evidence type="ECO:0000256" key="1">
    <source>
        <dbReference type="SAM" id="MobiDB-lite"/>
    </source>
</evidence>
<dbReference type="KEGG" id="amaq:GO499_01905"/>
<feature type="transmembrane region" description="Helical" evidence="2">
    <location>
        <begin position="68"/>
        <end position="88"/>
    </location>
</feature>